<dbReference type="Pfam" id="PF00392">
    <property type="entry name" value="GntR"/>
    <property type="match status" value="1"/>
</dbReference>
<keyword evidence="6" id="KW-1185">Reference proteome</keyword>
<dbReference type="PRINTS" id="PR00035">
    <property type="entry name" value="HTHGNTR"/>
</dbReference>
<comment type="caution">
    <text evidence="5">The sequence shown here is derived from an EMBL/GenBank/DDBJ whole genome shotgun (WGS) entry which is preliminary data.</text>
</comment>
<dbReference type="InterPro" id="IPR036388">
    <property type="entry name" value="WH-like_DNA-bd_sf"/>
</dbReference>
<keyword evidence="3" id="KW-0804">Transcription</keyword>
<protein>
    <submittedName>
        <fullName evidence="5">FadR/GntR family transcriptional regulator</fullName>
    </submittedName>
</protein>
<dbReference type="SMART" id="SM00345">
    <property type="entry name" value="HTH_GNTR"/>
    <property type="match status" value="1"/>
</dbReference>
<evidence type="ECO:0000256" key="2">
    <source>
        <dbReference type="ARBA" id="ARBA00023125"/>
    </source>
</evidence>
<dbReference type="InterPro" id="IPR036390">
    <property type="entry name" value="WH_DNA-bd_sf"/>
</dbReference>
<dbReference type="Proteomes" id="UP001589867">
    <property type="component" value="Unassembled WGS sequence"/>
</dbReference>
<dbReference type="InterPro" id="IPR011711">
    <property type="entry name" value="GntR_C"/>
</dbReference>
<evidence type="ECO:0000256" key="3">
    <source>
        <dbReference type="ARBA" id="ARBA00023163"/>
    </source>
</evidence>
<evidence type="ECO:0000259" key="4">
    <source>
        <dbReference type="PROSITE" id="PS50949"/>
    </source>
</evidence>
<dbReference type="SUPFAM" id="SSF48008">
    <property type="entry name" value="GntR ligand-binding domain-like"/>
    <property type="match status" value="1"/>
</dbReference>
<dbReference type="InterPro" id="IPR008920">
    <property type="entry name" value="TF_FadR/GntR_C"/>
</dbReference>
<dbReference type="SMART" id="SM00895">
    <property type="entry name" value="FCD"/>
    <property type="match status" value="1"/>
</dbReference>
<dbReference type="Gene3D" id="1.20.120.530">
    <property type="entry name" value="GntR ligand-binding domain-like"/>
    <property type="match status" value="1"/>
</dbReference>
<keyword evidence="2" id="KW-0238">DNA-binding</keyword>
<dbReference type="PANTHER" id="PTHR43537">
    <property type="entry name" value="TRANSCRIPTIONAL REGULATOR, GNTR FAMILY"/>
    <property type="match status" value="1"/>
</dbReference>
<dbReference type="EMBL" id="JBHLUH010000030">
    <property type="protein sequence ID" value="MFC0529331.1"/>
    <property type="molecule type" value="Genomic_DNA"/>
</dbReference>
<name>A0ABV6M3Q5_9ACTN</name>
<dbReference type="PANTHER" id="PTHR43537:SF5">
    <property type="entry name" value="UXU OPERON TRANSCRIPTIONAL REGULATOR"/>
    <property type="match status" value="1"/>
</dbReference>
<reference evidence="5 6" key="1">
    <citation type="submission" date="2024-09" db="EMBL/GenBank/DDBJ databases">
        <authorList>
            <person name="Sun Q."/>
            <person name="Mori K."/>
        </authorList>
    </citation>
    <scope>NUCLEOTIDE SEQUENCE [LARGE SCALE GENOMIC DNA]</scope>
    <source>
        <strain evidence="5 6">TBRC 3947</strain>
    </source>
</reference>
<dbReference type="Pfam" id="PF07729">
    <property type="entry name" value="FCD"/>
    <property type="match status" value="1"/>
</dbReference>
<evidence type="ECO:0000256" key="1">
    <source>
        <dbReference type="ARBA" id="ARBA00023015"/>
    </source>
</evidence>
<dbReference type="Gene3D" id="1.10.10.10">
    <property type="entry name" value="Winged helix-like DNA-binding domain superfamily/Winged helix DNA-binding domain"/>
    <property type="match status" value="1"/>
</dbReference>
<proteinExistence type="predicted"/>
<feature type="domain" description="HTH gntR-type" evidence="4">
    <location>
        <begin position="1"/>
        <end position="69"/>
    </location>
</feature>
<keyword evidence="1" id="KW-0805">Transcription regulation</keyword>
<dbReference type="RefSeq" id="WP_377251973.1">
    <property type="nucleotide sequence ID" value="NZ_JBHLUH010000030.1"/>
</dbReference>
<organism evidence="5 6">
    <name type="scientific">Phytohabitans kaempferiae</name>
    <dbReference type="NCBI Taxonomy" id="1620943"/>
    <lineage>
        <taxon>Bacteria</taxon>
        <taxon>Bacillati</taxon>
        <taxon>Actinomycetota</taxon>
        <taxon>Actinomycetes</taxon>
        <taxon>Micromonosporales</taxon>
        <taxon>Micromonosporaceae</taxon>
    </lineage>
</organism>
<sequence length="234" mass="25229">MSLTDKAMTRIREMIQSGDLPPGSKLPPEQQLASELGVGRNIMREAVRALEAARVLEVRRGNGTFVTSLEPRVLLEGISGAVELLRGDTMLELTEVRRLFETAATGLAATRITPQQLADVKGHLEAMRAAADDVELLNQHDAAFHRAVVAATGNETLSTVLEGISSRTLRARVWRGLVDADAAGRTLREHEAIYVALAAGDAIQAQAAALMHITTTETWLRAHLQEDPDALDGA</sequence>
<dbReference type="CDD" id="cd07377">
    <property type="entry name" value="WHTH_GntR"/>
    <property type="match status" value="1"/>
</dbReference>
<evidence type="ECO:0000313" key="5">
    <source>
        <dbReference type="EMBL" id="MFC0529331.1"/>
    </source>
</evidence>
<gene>
    <name evidence="5" type="ORF">ACFFIA_16890</name>
</gene>
<dbReference type="PROSITE" id="PS50949">
    <property type="entry name" value="HTH_GNTR"/>
    <property type="match status" value="1"/>
</dbReference>
<accession>A0ABV6M3Q5</accession>
<dbReference type="InterPro" id="IPR000524">
    <property type="entry name" value="Tscrpt_reg_HTH_GntR"/>
</dbReference>
<evidence type="ECO:0000313" key="6">
    <source>
        <dbReference type="Proteomes" id="UP001589867"/>
    </source>
</evidence>
<dbReference type="SUPFAM" id="SSF46785">
    <property type="entry name" value="Winged helix' DNA-binding domain"/>
    <property type="match status" value="1"/>
</dbReference>